<keyword evidence="8 14" id="KW-0963">Cytoplasm</keyword>
<evidence type="ECO:0000256" key="1">
    <source>
        <dbReference type="ARBA" id="ARBA00000077"/>
    </source>
</evidence>
<comment type="function">
    <text evidence="3 14 16">Endonuclease that specifically degrades the RNA of RNA-DNA hybrids.</text>
</comment>
<evidence type="ECO:0000256" key="4">
    <source>
        <dbReference type="ARBA" id="ARBA00004496"/>
    </source>
</evidence>
<evidence type="ECO:0000256" key="7">
    <source>
        <dbReference type="ARBA" id="ARBA00019179"/>
    </source>
</evidence>
<keyword evidence="11 14" id="KW-0255">Endonuclease</keyword>
<dbReference type="PROSITE" id="PS51975">
    <property type="entry name" value="RNASE_H_2"/>
    <property type="match status" value="1"/>
</dbReference>
<keyword evidence="9 14" id="KW-0540">Nuclease</keyword>
<evidence type="ECO:0000256" key="11">
    <source>
        <dbReference type="ARBA" id="ARBA00022759"/>
    </source>
</evidence>
<dbReference type="Pfam" id="PF01351">
    <property type="entry name" value="RNase_HII"/>
    <property type="match status" value="1"/>
</dbReference>
<evidence type="ECO:0000256" key="10">
    <source>
        <dbReference type="ARBA" id="ARBA00022723"/>
    </source>
</evidence>
<organism evidence="18 19">
    <name type="scientific">Moheibacter stercoris</name>
    <dbReference type="NCBI Taxonomy" id="1628251"/>
    <lineage>
        <taxon>Bacteria</taxon>
        <taxon>Pseudomonadati</taxon>
        <taxon>Bacteroidota</taxon>
        <taxon>Flavobacteriia</taxon>
        <taxon>Flavobacteriales</taxon>
        <taxon>Weeksellaceae</taxon>
        <taxon>Moheibacter</taxon>
    </lineage>
</organism>
<keyword evidence="10 14" id="KW-0479">Metal-binding</keyword>
<dbReference type="SUPFAM" id="SSF53098">
    <property type="entry name" value="Ribonuclease H-like"/>
    <property type="match status" value="1"/>
</dbReference>
<keyword evidence="13 14" id="KW-0464">Manganese</keyword>
<dbReference type="Gene3D" id="3.30.420.10">
    <property type="entry name" value="Ribonuclease H-like superfamily/Ribonuclease H"/>
    <property type="match status" value="1"/>
</dbReference>
<dbReference type="EMBL" id="JBEPMO010000002">
    <property type="protein sequence ID" value="MET3730858.1"/>
    <property type="molecule type" value="Genomic_DNA"/>
</dbReference>
<gene>
    <name evidence="14" type="primary">rnhB</name>
    <name evidence="18" type="ORF">ABID46_000417</name>
</gene>
<keyword evidence="12 14" id="KW-0378">Hydrolase</keyword>
<evidence type="ECO:0000256" key="15">
    <source>
        <dbReference type="PROSITE-ProRule" id="PRU01319"/>
    </source>
</evidence>
<feature type="binding site" evidence="14 15">
    <location>
        <position position="107"/>
    </location>
    <ligand>
        <name>a divalent metal cation</name>
        <dbReference type="ChEBI" id="CHEBI:60240"/>
    </ligand>
</feature>
<evidence type="ECO:0000256" key="12">
    <source>
        <dbReference type="ARBA" id="ARBA00022801"/>
    </source>
</evidence>
<comment type="similarity">
    <text evidence="5 14 16">Belongs to the RNase HII family.</text>
</comment>
<dbReference type="NCBIfam" id="NF000595">
    <property type="entry name" value="PRK00015.1-3"/>
    <property type="match status" value="1"/>
</dbReference>
<comment type="cofactor">
    <cofactor evidence="2">
        <name>Mg(2+)</name>
        <dbReference type="ChEBI" id="CHEBI:18420"/>
    </cofactor>
</comment>
<dbReference type="PANTHER" id="PTHR10954:SF18">
    <property type="entry name" value="RIBONUCLEASE HII"/>
    <property type="match status" value="1"/>
</dbReference>
<evidence type="ECO:0000256" key="5">
    <source>
        <dbReference type="ARBA" id="ARBA00007383"/>
    </source>
</evidence>
<protein>
    <recommendedName>
        <fullName evidence="7 14">Ribonuclease HII</fullName>
        <shortName evidence="14">RNase HII</shortName>
        <ecNumber evidence="6 14">3.1.26.4</ecNumber>
    </recommendedName>
</protein>
<evidence type="ECO:0000256" key="2">
    <source>
        <dbReference type="ARBA" id="ARBA00001946"/>
    </source>
</evidence>
<comment type="caution">
    <text evidence="18">The sequence shown here is derived from an EMBL/GenBank/DDBJ whole genome shotgun (WGS) entry which is preliminary data.</text>
</comment>
<feature type="domain" description="RNase H type-2" evidence="17">
    <location>
        <begin position="9"/>
        <end position="198"/>
    </location>
</feature>
<dbReference type="HAMAP" id="MF_00052_B">
    <property type="entry name" value="RNase_HII_B"/>
    <property type="match status" value="1"/>
</dbReference>
<evidence type="ECO:0000313" key="19">
    <source>
        <dbReference type="Proteomes" id="UP001549146"/>
    </source>
</evidence>
<keyword evidence="19" id="KW-1185">Reference proteome</keyword>
<feature type="binding site" evidence="14 15">
    <location>
        <position position="15"/>
    </location>
    <ligand>
        <name>a divalent metal cation</name>
        <dbReference type="ChEBI" id="CHEBI:60240"/>
    </ligand>
</feature>
<proteinExistence type="inferred from homology"/>
<evidence type="ECO:0000259" key="17">
    <source>
        <dbReference type="PROSITE" id="PS51975"/>
    </source>
</evidence>
<dbReference type="InterPro" id="IPR001352">
    <property type="entry name" value="RNase_HII/HIII"/>
</dbReference>
<evidence type="ECO:0000256" key="3">
    <source>
        <dbReference type="ARBA" id="ARBA00004065"/>
    </source>
</evidence>
<dbReference type="CDD" id="cd07182">
    <property type="entry name" value="RNase_HII_bacteria_HII_like"/>
    <property type="match status" value="1"/>
</dbReference>
<dbReference type="Proteomes" id="UP001549146">
    <property type="component" value="Unassembled WGS sequence"/>
</dbReference>
<dbReference type="PANTHER" id="PTHR10954">
    <property type="entry name" value="RIBONUCLEASE H2 SUBUNIT A"/>
    <property type="match status" value="1"/>
</dbReference>
<evidence type="ECO:0000256" key="14">
    <source>
        <dbReference type="HAMAP-Rule" id="MF_00052"/>
    </source>
</evidence>
<accession>A0ABV2LQK2</accession>
<evidence type="ECO:0000313" key="18">
    <source>
        <dbReference type="EMBL" id="MET3730858.1"/>
    </source>
</evidence>
<evidence type="ECO:0000256" key="13">
    <source>
        <dbReference type="ARBA" id="ARBA00023211"/>
    </source>
</evidence>
<comment type="cofactor">
    <cofactor evidence="14 15">
        <name>Mn(2+)</name>
        <dbReference type="ChEBI" id="CHEBI:29035"/>
    </cofactor>
    <cofactor evidence="14 15">
        <name>Mg(2+)</name>
        <dbReference type="ChEBI" id="CHEBI:18420"/>
    </cofactor>
    <text evidence="14 15">Manganese or magnesium. Binds 1 divalent metal ion per monomer in the absence of substrate. May bind a second metal ion after substrate binding.</text>
</comment>
<dbReference type="InterPro" id="IPR022898">
    <property type="entry name" value="RNase_HII"/>
</dbReference>
<evidence type="ECO:0000256" key="16">
    <source>
        <dbReference type="RuleBase" id="RU003515"/>
    </source>
</evidence>
<dbReference type="InterPro" id="IPR012337">
    <property type="entry name" value="RNaseH-like_sf"/>
</dbReference>
<dbReference type="InterPro" id="IPR024567">
    <property type="entry name" value="RNase_HII/HIII_dom"/>
</dbReference>
<dbReference type="EC" id="3.1.26.4" evidence="6 14"/>
<reference evidence="18 19" key="1">
    <citation type="submission" date="2024-06" db="EMBL/GenBank/DDBJ databases">
        <title>Genomic Encyclopedia of Type Strains, Phase IV (KMG-IV): sequencing the most valuable type-strain genomes for metagenomic binning, comparative biology and taxonomic classification.</title>
        <authorList>
            <person name="Goeker M."/>
        </authorList>
    </citation>
    <scope>NUCLEOTIDE SEQUENCE [LARGE SCALE GENOMIC DNA]</scope>
    <source>
        <strain evidence="18 19">DSM 29388</strain>
    </source>
</reference>
<comment type="catalytic activity">
    <reaction evidence="1 14 15 16">
        <text>Endonucleolytic cleavage to 5'-phosphomonoester.</text>
        <dbReference type="EC" id="3.1.26.4"/>
    </reaction>
</comment>
<evidence type="ECO:0000256" key="8">
    <source>
        <dbReference type="ARBA" id="ARBA00022490"/>
    </source>
</evidence>
<dbReference type="GO" id="GO:0004523">
    <property type="term" value="F:RNA-DNA hybrid ribonuclease activity"/>
    <property type="evidence" value="ECO:0007669"/>
    <property type="project" value="UniProtKB-EC"/>
</dbReference>
<sequence length="198" mass="22342">MKKQLILNVIEAGCDEAGRGCLAGPVFAAAVVLGEKFDNSLINDSKKLTESTRNTLRKYIEEHAEYWAVAQVSAQEIDTINILKASILAMHRAIDQLGILPEHIIVDGNRFKPYQSIPHTCVVKGDAKFFNIAAASILAKTYRDEYMEKIHQEYPTYNWSKNKGYPTTEHRLAISEIGTTIHHRMSFKLLPTQLKLDI</sequence>
<evidence type="ECO:0000256" key="9">
    <source>
        <dbReference type="ARBA" id="ARBA00022722"/>
    </source>
</evidence>
<comment type="subcellular location">
    <subcellularLocation>
        <location evidence="4 14">Cytoplasm</location>
    </subcellularLocation>
</comment>
<name>A0ABV2LQK2_9FLAO</name>
<dbReference type="RefSeq" id="WP_354506489.1">
    <property type="nucleotide sequence ID" value="NZ_JBEPMO010000002.1"/>
</dbReference>
<evidence type="ECO:0000256" key="6">
    <source>
        <dbReference type="ARBA" id="ARBA00012180"/>
    </source>
</evidence>
<dbReference type="InterPro" id="IPR036397">
    <property type="entry name" value="RNaseH_sf"/>
</dbReference>
<feature type="binding site" evidence="14 15">
    <location>
        <position position="16"/>
    </location>
    <ligand>
        <name>a divalent metal cation</name>
        <dbReference type="ChEBI" id="CHEBI:60240"/>
    </ligand>
</feature>